<accession>A0ABV1RGE1</accession>
<dbReference type="EMBL" id="JBELOE010000170">
    <property type="protein sequence ID" value="MER2491954.1"/>
    <property type="molecule type" value="Genomic_DNA"/>
</dbReference>
<sequence>MDKSLLFLVLCCVLQFNTAQAENIYYPPPLSEWDKRQNYPIRLLGRALALSDPSLKLTQFAEQVGQDKALNMLNSGQIDVVWTMTNKQREALYLPIRIPIVKGLSGWRLLLIKDEHQRIFDTIGSVNQLSLFKAVQGESWPDTQILRANQLRVISYEGYDQLFEILINGEAQYFPRSVFEIWEEALTYSKQGIAIEKNLVLQYPTALYFFVNSREDVLAKKIEQGLNMMRENGEFDDLFMHTFGPAILKANLLQRTVIRLENPSLPKETPLQDKTLWYQPNMDRW</sequence>
<keyword evidence="3" id="KW-1185">Reference proteome</keyword>
<feature type="signal peptide" evidence="1">
    <location>
        <begin position="1"/>
        <end position="21"/>
    </location>
</feature>
<feature type="chain" id="PRO_5045924476" evidence="1">
    <location>
        <begin position="22"/>
        <end position="285"/>
    </location>
</feature>
<comment type="caution">
    <text evidence="2">The sequence shown here is derived from an EMBL/GenBank/DDBJ whole genome shotgun (WGS) entry which is preliminary data.</text>
</comment>
<organism evidence="2 3">
    <name type="scientific">Catenovulum sediminis</name>
    <dbReference type="NCBI Taxonomy" id="1740262"/>
    <lineage>
        <taxon>Bacteria</taxon>
        <taxon>Pseudomonadati</taxon>
        <taxon>Pseudomonadota</taxon>
        <taxon>Gammaproteobacteria</taxon>
        <taxon>Alteromonadales</taxon>
        <taxon>Alteromonadaceae</taxon>
        <taxon>Catenovulum</taxon>
    </lineage>
</organism>
<dbReference type="SUPFAM" id="SSF53850">
    <property type="entry name" value="Periplasmic binding protein-like II"/>
    <property type="match status" value="1"/>
</dbReference>
<evidence type="ECO:0000313" key="3">
    <source>
        <dbReference type="Proteomes" id="UP001467690"/>
    </source>
</evidence>
<protein>
    <submittedName>
        <fullName evidence="2">ABC transporter substrate-binding protein</fullName>
    </submittedName>
</protein>
<dbReference type="Gene3D" id="3.40.190.10">
    <property type="entry name" value="Periplasmic binding protein-like II"/>
    <property type="match status" value="2"/>
</dbReference>
<gene>
    <name evidence="2" type="ORF">ABS311_08660</name>
</gene>
<dbReference type="Proteomes" id="UP001467690">
    <property type="component" value="Unassembled WGS sequence"/>
</dbReference>
<name>A0ABV1RGE1_9ALTE</name>
<proteinExistence type="predicted"/>
<reference evidence="2 3" key="1">
    <citation type="submission" date="2024-06" db="EMBL/GenBank/DDBJ databases">
        <authorList>
            <person name="Chen R.Y."/>
        </authorList>
    </citation>
    <scope>NUCLEOTIDE SEQUENCE [LARGE SCALE GENOMIC DNA]</scope>
    <source>
        <strain evidence="2 3">D2</strain>
    </source>
</reference>
<dbReference type="RefSeq" id="WP_185976707.1">
    <property type="nucleotide sequence ID" value="NZ_CP041660.1"/>
</dbReference>
<evidence type="ECO:0000256" key="1">
    <source>
        <dbReference type="SAM" id="SignalP"/>
    </source>
</evidence>
<keyword evidence="1" id="KW-0732">Signal</keyword>
<evidence type="ECO:0000313" key="2">
    <source>
        <dbReference type="EMBL" id="MER2491954.1"/>
    </source>
</evidence>